<proteinExistence type="predicted"/>
<dbReference type="InterPro" id="IPR001242">
    <property type="entry name" value="Condensation_dom"/>
</dbReference>
<accession>A0AAV2QS08</accession>
<dbReference type="EMBL" id="CAXKWB010010739">
    <property type="protein sequence ID" value="CAL4099051.1"/>
    <property type="molecule type" value="Genomic_DNA"/>
</dbReference>
<dbReference type="SUPFAM" id="SSF52777">
    <property type="entry name" value="CoA-dependent acyltransferases"/>
    <property type="match status" value="1"/>
</dbReference>
<evidence type="ECO:0000259" key="1">
    <source>
        <dbReference type="Pfam" id="PF00668"/>
    </source>
</evidence>
<feature type="domain" description="Condensation" evidence="1">
    <location>
        <begin position="33"/>
        <end position="199"/>
    </location>
</feature>
<reference evidence="2 3" key="1">
    <citation type="submission" date="2024-05" db="EMBL/GenBank/DDBJ databases">
        <authorList>
            <person name="Wallberg A."/>
        </authorList>
    </citation>
    <scope>NUCLEOTIDE SEQUENCE [LARGE SCALE GENOMIC DNA]</scope>
</reference>
<evidence type="ECO:0000313" key="3">
    <source>
        <dbReference type="Proteomes" id="UP001497623"/>
    </source>
</evidence>
<dbReference type="Pfam" id="PF00668">
    <property type="entry name" value="Condensation"/>
    <property type="match status" value="1"/>
</dbReference>
<evidence type="ECO:0000313" key="2">
    <source>
        <dbReference type="EMBL" id="CAL4099051.1"/>
    </source>
</evidence>
<gene>
    <name evidence="2" type="ORF">MNOR_LOCUS16386</name>
</gene>
<dbReference type="Gene3D" id="3.30.559.10">
    <property type="entry name" value="Chloramphenicol acetyltransferase-like domain"/>
    <property type="match status" value="1"/>
</dbReference>
<dbReference type="AlphaFoldDB" id="A0AAV2QS08"/>
<comment type="caution">
    <text evidence="2">The sequence shown here is derived from an EMBL/GenBank/DDBJ whole genome shotgun (WGS) entry which is preliminary data.</text>
</comment>
<dbReference type="Proteomes" id="UP001497623">
    <property type="component" value="Unassembled WGS sequence"/>
</dbReference>
<dbReference type="GO" id="GO:0003824">
    <property type="term" value="F:catalytic activity"/>
    <property type="evidence" value="ECO:0007669"/>
    <property type="project" value="InterPro"/>
</dbReference>
<dbReference type="InterPro" id="IPR023213">
    <property type="entry name" value="CAT-like_dom_sf"/>
</dbReference>
<name>A0AAV2QS08_MEGNR</name>
<organism evidence="2 3">
    <name type="scientific">Meganyctiphanes norvegica</name>
    <name type="common">Northern krill</name>
    <name type="synonym">Thysanopoda norvegica</name>
    <dbReference type="NCBI Taxonomy" id="48144"/>
    <lineage>
        <taxon>Eukaryota</taxon>
        <taxon>Metazoa</taxon>
        <taxon>Ecdysozoa</taxon>
        <taxon>Arthropoda</taxon>
        <taxon>Crustacea</taxon>
        <taxon>Multicrustacea</taxon>
        <taxon>Malacostraca</taxon>
        <taxon>Eumalacostraca</taxon>
        <taxon>Eucarida</taxon>
        <taxon>Euphausiacea</taxon>
        <taxon>Euphausiidae</taxon>
        <taxon>Meganyctiphanes</taxon>
    </lineage>
</organism>
<keyword evidence="3" id="KW-1185">Reference proteome</keyword>
<sequence>MSSLENGWVRPASSSEEFMEKCNRRNFCLIVYSVTLQTKTSLDEDTVRQTLKHLYRKVPTLRRCLQKRGETLWWRDMDQENIDFKILEESDFNKECFSLGTHCYDSSNGPMWRARLIPIKSGAKLYIPELEDQFPHHYILLLGFHHAMTDGTSTLKIIRFFLQILNSVIKGEYINDQIQLGEHADGSQTIALKEEKKKELNKNPHSKEMKKSKFKYLNRVPFLLQAFPPPIGVTLCTLNMTRDLDELTSSKFFAKCKAEGVSVHAGFCSIL</sequence>
<feature type="non-terminal residue" evidence="2">
    <location>
        <position position="271"/>
    </location>
</feature>
<protein>
    <recommendedName>
        <fullName evidence="1">Condensation domain-containing protein</fullName>
    </recommendedName>
</protein>